<dbReference type="AlphaFoldDB" id="A0A9N9ZER6"/>
<dbReference type="Proteomes" id="UP000775872">
    <property type="component" value="Unassembled WGS sequence"/>
</dbReference>
<keyword evidence="3" id="KW-1185">Reference proteome</keyword>
<accession>A0A9N9ZER6</accession>
<feature type="region of interest" description="Disordered" evidence="1">
    <location>
        <begin position="339"/>
        <end position="370"/>
    </location>
</feature>
<feature type="region of interest" description="Disordered" evidence="1">
    <location>
        <begin position="34"/>
        <end position="79"/>
    </location>
</feature>
<sequence>MPLIVTLKVRHPLVIPPLSDEQCQDSITVRPATLQPAESPPVMDTEASPGPAASPGVVVKEPGDEAETEPQTQTSEPAPIPHVLAPIVLRYIRDICRKWGVENLKEFFTIPQGDPRYHDSLPASIRRTIITREFLQKLCYISEHCDCEDARLRIASTSMNQAEQFHGYVRPVVLDWVIASLQTDKGLVNSDRQAKMPTTKEKMQKKRQDKQKQKEKEQAGQSTDHPAPSSAVASHPTSQPAQNDQIICLSDTDMDSNSPPPGPATAIANPTPTTARSEPTQSMPSEPLPMMNRNANQQPQGQIPPNQQPQGHIPLGYMPPGCPQGYTPPGYIAFNGSFYPGAPRTQPPNGPPAPAAAHRPLPYTQPPTSGNAPVAPMSVAPMRGQVRMAQAESSELNAIEEEKAHLIACVHFREERIRILSVYAERVDASPPPTPQEKLEAAYEMVKSLEKLAMPPGMKSLITDKADAWILDVIKPSLERVKRVFENPDGGEGNPFEEGVPPFKGIKTERMAQNCEINPMLERIRKLERMARMAGLLLRRTHVQLVNPQRRRLPRQPEIRLPHVLAPHAGPRPRLVAVLVGDGPVGDGVDDVHPEPAVLLGDGLGDHAHAGARGPVRRVVLVGAQGAQRPREDDGALDGAARLGERGLPAVLGVHEPEGLLGEDDGAGGVGLHGLVEGLGRLLEEGLAGGVADVVDGQGELEVPEGGLLGDLGKGRAEAVGVGVGGEGVEDAAVGRGAQLNGEGVEGVLVAGEEGDGHVAFLGVGEDAGDACA</sequence>
<dbReference type="OrthoDB" id="5150270at2759"/>
<comment type="caution">
    <text evidence="2">The sequence shown here is derived from an EMBL/GenBank/DDBJ whole genome shotgun (WGS) entry which is preliminary data.</text>
</comment>
<reference evidence="2" key="1">
    <citation type="submission" date="2021-10" db="EMBL/GenBank/DDBJ databases">
        <authorList>
            <person name="Piombo E."/>
        </authorList>
    </citation>
    <scope>NUCLEOTIDE SEQUENCE</scope>
</reference>
<evidence type="ECO:0000256" key="1">
    <source>
        <dbReference type="SAM" id="MobiDB-lite"/>
    </source>
</evidence>
<feature type="compositionally biased region" description="Polar residues" evidence="1">
    <location>
        <begin position="231"/>
        <end position="245"/>
    </location>
</feature>
<evidence type="ECO:0000313" key="3">
    <source>
        <dbReference type="Proteomes" id="UP000775872"/>
    </source>
</evidence>
<name>A0A9N9ZER6_9HYPO</name>
<proteinExistence type="predicted"/>
<feature type="region of interest" description="Disordered" evidence="1">
    <location>
        <begin position="188"/>
        <end position="287"/>
    </location>
</feature>
<evidence type="ECO:0000313" key="2">
    <source>
        <dbReference type="EMBL" id="CAH0053915.1"/>
    </source>
</evidence>
<gene>
    <name evidence="2" type="ORF">CSOL1703_00005798</name>
</gene>
<organism evidence="2 3">
    <name type="scientific">Clonostachys solani</name>
    <dbReference type="NCBI Taxonomy" id="160281"/>
    <lineage>
        <taxon>Eukaryota</taxon>
        <taxon>Fungi</taxon>
        <taxon>Dikarya</taxon>
        <taxon>Ascomycota</taxon>
        <taxon>Pezizomycotina</taxon>
        <taxon>Sordariomycetes</taxon>
        <taxon>Hypocreomycetidae</taxon>
        <taxon>Hypocreales</taxon>
        <taxon>Bionectriaceae</taxon>
        <taxon>Clonostachys</taxon>
    </lineage>
</organism>
<protein>
    <submittedName>
        <fullName evidence="2">Uncharacterized protein</fullName>
    </submittedName>
</protein>
<dbReference type="EMBL" id="CABFOC020000045">
    <property type="protein sequence ID" value="CAH0053915.1"/>
    <property type="molecule type" value="Genomic_DNA"/>
</dbReference>
<feature type="compositionally biased region" description="Low complexity" evidence="1">
    <location>
        <begin position="264"/>
        <end position="275"/>
    </location>
</feature>
<feature type="compositionally biased region" description="Pro residues" evidence="1">
    <location>
        <begin position="345"/>
        <end position="354"/>
    </location>
</feature>
<feature type="compositionally biased region" description="Basic and acidic residues" evidence="1">
    <location>
        <begin position="192"/>
        <end position="202"/>
    </location>
</feature>